<gene>
    <name evidence="2" type="ORF">L195_g061225</name>
</gene>
<protein>
    <submittedName>
        <fullName evidence="2">Uncharacterized protein</fullName>
    </submittedName>
</protein>
<reference evidence="2 3" key="2">
    <citation type="journal article" date="2017" name="Front. Plant Sci.">
        <title>Gene Classification and Mining of Molecular Markers Useful in Red Clover (Trifolium pratense) Breeding.</title>
        <authorList>
            <person name="Istvanek J."/>
            <person name="Dluhosova J."/>
            <person name="Dluhos P."/>
            <person name="Patkova L."/>
            <person name="Nedelnik J."/>
            <person name="Repkova J."/>
        </authorList>
    </citation>
    <scope>NUCLEOTIDE SEQUENCE [LARGE SCALE GENOMIC DNA]</scope>
    <source>
        <strain evidence="3">cv. Tatra</strain>
        <tissue evidence="2">Young leaves</tissue>
    </source>
</reference>
<evidence type="ECO:0000256" key="1">
    <source>
        <dbReference type="SAM" id="MobiDB-lite"/>
    </source>
</evidence>
<feature type="region of interest" description="Disordered" evidence="1">
    <location>
        <begin position="17"/>
        <end position="42"/>
    </location>
</feature>
<feature type="compositionally biased region" description="Basic and acidic residues" evidence="1">
    <location>
        <begin position="30"/>
        <end position="40"/>
    </location>
</feature>
<evidence type="ECO:0000313" key="2">
    <source>
        <dbReference type="EMBL" id="PNX62604.1"/>
    </source>
</evidence>
<dbReference type="Proteomes" id="UP000236291">
    <property type="component" value="Unassembled WGS sequence"/>
</dbReference>
<reference evidence="2 3" key="1">
    <citation type="journal article" date="2014" name="Am. J. Bot.">
        <title>Genome assembly and annotation for red clover (Trifolium pratense; Fabaceae).</title>
        <authorList>
            <person name="Istvanek J."/>
            <person name="Jaros M."/>
            <person name="Krenek A."/>
            <person name="Repkova J."/>
        </authorList>
    </citation>
    <scope>NUCLEOTIDE SEQUENCE [LARGE SCALE GENOMIC DNA]</scope>
    <source>
        <strain evidence="3">cv. Tatra</strain>
        <tissue evidence="2">Young leaves</tissue>
    </source>
</reference>
<sequence>MQRTFAIRFAAENERRTSPGAFGNHSLTIRHSEPSSEHSLTRSLQRMVANISDPRRFKARVSNLQ</sequence>
<accession>A0A2K3K8J4</accession>
<feature type="non-terminal residue" evidence="2">
    <location>
        <position position="65"/>
    </location>
</feature>
<evidence type="ECO:0000313" key="3">
    <source>
        <dbReference type="Proteomes" id="UP000236291"/>
    </source>
</evidence>
<proteinExistence type="predicted"/>
<organism evidence="2 3">
    <name type="scientific">Trifolium pratense</name>
    <name type="common">Red clover</name>
    <dbReference type="NCBI Taxonomy" id="57577"/>
    <lineage>
        <taxon>Eukaryota</taxon>
        <taxon>Viridiplantae</taxon>
        <taxon>Streptophyta</taxon>
        <taxon>Embryophyta</taxon>
        <taxon>Tracheophyta</taxon>
        <taxon>Spermatophyta</taxon>
        <taxon>Magnoliopsida</taxon>
        <taxon>eudicotyledons</taxon>
        <taxon>Gunneridae</taxon>
        <taxon>Pentapetalae</taxon>
        <taxon>rosids</taxon>
        <taxon>fabids</taxon>
        <taxon>Fabales</taxon>
        <taxon>Fabaceae</taxon>
        <taxon>Papilionoideae</taxon>
        <taxon>50 kb inversion clade</taxon>
        <taxon>NPAAA clade</taxon>
        <taxon>Hologalegina</taxon>
        <taxon>IRL clade</taxon>
        <taxon>Trifolieae</taxon>
        <taxon>Trifolium</taxon>
    </lineage>
</organism>
<name>A0A2K3K8J4_TRIPR</name>
<dbReference type="AlphaFoldDB" id="A0A2K3K8J4"/>
<comment type="caution">
    <text evidence="2">The sequence shown here is derived from an EMBL/GenBank/DDBJ whole genome shotgun (WGS) entry which is preliminary data.</text>
</comment>
<dbReference type="EMBL" id="ASHM01149097">
    <property type="protein sequence ID" value="PNX62604.1"/>
    <property type="molecule type" value="Genomic_DNA"/>
</dbReference>